<reference evidence="2 3" key="1">
    <citation type="submission" date="2021-01" db="EMBL/GenBank/DDBJ databases">
        <title>Whole genome shotgun sequence of Microbispora siamensis NBRC 104113.</title>
        <authorList>
            <person name="Komaki H."/>
            <person name="Tamura T."/>
        </authorList>
    </citation>
    <scope>NUCLEOTIDE SEQUENCE [LARGE SCALE GENOMIC DNA]</scope>
    <source>
        <strain evidence="2 3">NBRC 104113</strain>
    </source>
</reference>
<comment type="caution">
    <text evidence="2">The sequence shown here is derived from an EMBL/GenBank/DDBJ whole genome shotgun (WGS) entry which is preliminary data.</text>
</comment>
<organism evidence="2 3">
    <name type="scientific">Microbispora siamensis</name>
    <dbReference type="NCBI Taxonomy" id="564413"/>
    <lineage>
        <taxon>Bacteria</taxon>
        <taxon>Bacillati</taxon>
        <taxon>Actinomycetota</taxon>
        <taxon>Actinomycetes</taxon>
        <taxon>Streptosporangiales</taxon>
        <taxon>Streptosporangiaceae</taxon>
        <taxon>Microbispora</taxon>
    </lineage>
</organism>
<name>A0ABQ4H2G2_9ACTN</name>
<feature type="signal peptide" evidence="1">
    <location>
        <begin position="1"/>
        <end position="35"/>
    </location>
</feature>
<evidence type="ECO:0000256" key="1">
    <source>
        <dbReference type="SAM" id="SignalP"/>
    </source>
</evidence>
<keyword evidence="1" id="KW-0732">Signal</keyword>
<keyword evidence="3" id="KW-1185">Reference proteome</keyword>
<dbReference type="RefSeq" id="WP_204053371.1">
    <property type="nucleotide sequence ID" value="NZ_BOOF01000097.1"/>
</dbReference>
<feature type="chain" id="PRO_5047088799" description="Secreted protein" evidence="1">
    <location>
        <begin position="36"/>
        <end position="166"/>
    </location>
</feature>
<accession>A0ABQ4H2G2</accession>
<evidence type="ECO:0000313" key="3">
    <source>
        <dbReference type="Proteomes" id="UP000660454"/>
    </source>
</evidence>
<dbReference type="Proteomes" id="UP000660454">
    <property type="component" value="Unassembled WGS sequence"/>
</dbReference>
<dbReference type="EMBL" id="BOOF01000097">
    <property type="protein sequence ID" value="GIH67724.1"/>
    <property type="molecule type" value="Genomic_DNA"/>
</dbReference>
<evidence type="ECO:0008006" key="4">
    <source>
        <dbReference type="Google" id="ProtNLM"/>
    </source>
</evidence>
<protein>
    <recommendedName>
        <fullName evidence="4">Secreted protein</fullName>
    </recommendedName>
</protein>
<sequence length="166" mass="18006">MIRRKPLKITRWVTGGMTVATAAALTLVSAGPAQAYPKGSCGQSYRKVASYRLTQGAKDGKSYGTVTLYQSPTAHAKCAIARVEPSYIGKTSYLYVELFVDTNRNKRYDGPDKGAASGSEKYKWFAGPVHIYGVDHRCVQFAGAVRIGSKPLVRGGTPAGKWMYCD</sequence>
<gene>
    <name evidence="2" type="ORF">Msi02_85410</name>
</gene>
<proteinExistence type="predicted"/>
<evidence type="ECO:0000313" key="2">
    <source>
        <dbReference type="EMBL" id="GIH67724.1"/>
    </source>
</evidence>